<dbReference type="PANTHER" id="PTHR24559">
    <property type="entry name" value="TRANSPOSON TY3-I GAG-POL POLYPROTEIN"/>
    <property type="match status" value="1"/>
</dbReference>
<dbReference type="Gene3D" id="3.30.70.270">
    <property type="match status" value="1"/>
</dbReference>
<dbReference type="InterPro" id="IPR053134">
    <property type="entry name" value="RNA-dir_DNA_polymerase"/>
</dbReference>
<dbReference type="CDD" id="cd01647">
    <property type="entry name" value="RT_LTR"/>
    <property type="match status" value="1"/>
</dbReference>
<dbReference type="Gene3D" id="3.10.10.10">
    <property type="entry name" value="HIV Type 1 Reverse Transcriptase, subunit A, domain 1"/>
    <property type="match status" value="1"/>
</dbReference>
<accession>A0A9Q3JGT4</accession>
<gene>
    <name evidence="2" type="ORF">O181_101852</name>
</gene>
<dbReference type="Proteomes" id="UP000765509">
    <property type="component" value="Unassembled WGS sequence"/>
</dbReference>
<protein>
    <recommendedName>
        <fullName evidence="1">Reverse transcriptase domain-containing protein</fullName>
    </recommendedName>
</protein>
<dbReference type="InterPro" id="IPR000477">
    <property type="entry name" value="RT_dom"/>
</dbReference>
<dbReference type="AlphaFoldDB" id="A0A9Q3JGT4"/>
<name>A0A9Q3JGT4_9BASI</name>
<evidence type="ECO:0000259" key="1">
    <source>
        <dbReference type="PROSITE" id="PS50878"/>
    </source>
</evidence>
<dbReference type="EMBL" id="AVOT02072059">
    <property type="protein sequence ID" value="MBW0562137.1"/>
    <property type="molecule type" value="Genomic_DNA"/>
</dbReference>
<dbReference type="PROSITE" id="PS50878">
    <property type="entry name" value="RT_POL"/>
    <property type="match status" value="1"/>
</dbReference>
<dbReference type="InterPro" id="IPR043502">
    <property type="entry name" value="DNA/RNA_pol_sf"/>
</dbReference>
<dbReference type="Pfam" id="PF00078">
    <property type="entry name" value="RVT_1"/>
    <property type="match status" value="1"/>
</dbReference>
<feature type="domain" description="Reverse transcriptase" evidence="1">
    <location>
        <begin position="91"/>
        <end position="271"/>
    </location>
</feature>
<dbReference type="SUPFAM" id="SSF56672">
    <property type="entry name" value="DNA/RNA polymerases"/>
    <property type="match status" value="1"/>
</dbReference>
<dbReference type="InterPro" id="IPR043128">
    <property type="entry name" value="Rev_trsase/Diguanyl_cyclase"/>
</dbReference>
<sequence length="273" mass="30873">MDLPPSSYYDSLEELWDEEEETEEVETVIKVFPSVYHQYLDVFSKVKAEKIPPHCACDHHVKQEGSLPPVGVIYSLSNQESDTLRAYISENVEKGVIWSSSSSTGPPVLFDKKKDGGLCLCVDYSKLNAVTRKNKYPVPPMNQLLNVFNGSSIFSKIDLCGAYNFLRVREGDENLTALRTKYGKYDYFVTPFGLTNAPTSFQNLVNDIFQDLLDVFVVVYLDDIMVFSKCEEEHFTHVATVLTRLRANNLFAKASKCLLHVTSVEYLGYVISS</sequence>
<evidence type="ECO:0000313" key="2">
    <source>
        <dbReference type="EMBL" id="MBW0562137.1"/>
    </source>
</evidence>
<comment type="caution">
    <text evidence="2">The sequence shown here is derived from an EMBL/GenBank/DDBJ whole genome shotgun (WGS) entry which is preliminary data.</text>
</comment>
<evidence type="ECO:0000313" key="3">
    <source>
        <dbReference type="Proteomes" id="UP000765509"/>
    </source>
</evidence>
<organism evidence="2 3">
    <name type="scientific">Austropuccinia psidii MF-1</name>
    <dbReference type="NCBI Taxonomy" id="1389203"/>
    <lineage>
        <taxon>Eukaryota</taxon>
        <taxon>Fungi</taxon>
        <taxon>Dikarya</taxon>
        <taxon>Basidiomycota</taxon>
        <taxon>Pucciniomycotina</taxon>
        <taxon>Pucciniomycetes</taxon>
        <taxon>Pucciniales</taxon>
        <taxon>Sphaerophragmiaceae</taxon>
        <taxon>Austropuccinia</taxon>
    </lineage>
</organism>
<keyword evidence="3" id="KW-1185">Reference proteome</keyword>
<reference evidence="2" key="1">
    <citation type="submission" date="2021-03" db="EMBL/GenBank/DDBJ databases">
        <title>Draft genome sequence of rust myrtle Austropuccinia psidii MF-1, a brazilian biotype.</title>
        <authorList>
            <person name="Quecine M.C."/>
            <person name="Pachon D.M.R."/>
            <person name="Bonatelli M.L."/>
            <person name="Correr F.H."/>
            <person name="Franceschini L.M."/>
            <person name="Leite T.F."/>
            <person name="Margarido G.R.A."/>
            <person name="Almeida C.A."/>
            <person name="Ferrarezi J.A."/>
            <person name="Labate C.A."/>
        </authorList>
    </citation>
    <scope>NUCLEOTIDE SEQUENCE</scope>
    <source>
        <strain evidence="2">MF-1</strain>
    </source>
</reference>
<proteinExistence type="predicted"/>
<dbReference type="PANTHER" id="PTHR24559:SF444">
    <property type="entry name" value="REVERSE TRANSCRIPTASE DOMAIN-CONTAINING PROTEIN"/>
    <property type="match status" value="1"/>
</dbReference>